<dbReference type="Proteomes" id="UP000887540">
    <property type="component" value="Unplaced"/>
</dbReference>
<name>A0A914DAC4_9BILA</name>
<evidence type="ECO:0000313" key="1">
    <source>
        <dbReference type="Proteomes" id="UP000887540"/>
    </source>
</evidence>
<protein>
    <submittedName>
        <fullName evidence="2">Uncharacterized protein</fullName>
    </submittedName>
</protein>
<accession>A0A914DAC4</accession>
<evidence type="ECO:0000313" key="2">
    <source>
        <dbReference type="WBParaSite" id="ACRNAN_scaffold22137.g28012.t1"/>
    </source>
</evidence>
<proteinExistence type="predicted"/>
<keyword evidence="1" id="KW-1185">Reference proteome</keyword>
<organism evidence="1 2">
    <name type="scientific">Acrobeloides nanus</name>
    <dbReference type="NCBI Taxonomy" id="290746"/>
    <lineage>
        <taxon>Eukaryota</taxon>
        <taxon>Metazoa</taxon>
        <taxon>Ecdysozoa</taxon>
        <taxon>Nematoda</taxon>
        <taxon>Chromadorea</taxon>
        <taxon>Rhabditida</taxon>
        <taxon>Tylenchina</taxon>
        <taxon>Cephalobomorpha</taxon>
        <taxon>Cephaloboidea</taxon>
        <taxon>Cephalobidae</taxon>
        <taxon>Acrobeloides</taxon>
    </lineage>
</organism>
<sequence length="107" mass="12575">MYASFYPNSSKYFIRQLTYVMESGNSNSEMVKLSKNEKTDEKYYLSEFGSDVTYHEYTGKTKALFLGSFVNQICEVLGTKFPITKEIVLKIQWNIEHIFNTYRIPLK</sequence>
<dbReference type="AlphaFoldDB" id="A0A914DAC4"/>
<dbReference type="WBParaSite" id="ACRNAN_scaffold22137.g28012.t1">
    <property type="protein sequence ID" value="ACRNAN_scaffold22137.g28012.t1"/>
    <property type="gene ID" value="ACRNAN_scaffold22137.g28012"/>
</dbReference>
<reference evidence="2" key="1">
    <citation type="submission" date="2022-11" db="UniProtKB">
        <authorList>
            <consortium name="WormBaseParasite"/>
        </authorList>
    </citation>
    <scope>IDENTIFICATION</scope>
</reference>